<dbReference type="Pfam" id="PF00096">
    <property type="entry name" value="zf-C2H2"/>
    <property type="match status" value="1"/>
</dbReference>
<evidence type="ECO:0000313" key="11">
    <source>
        <dbReference type="Proteomes" id="UP000245207"/>
    </source>
</evidence>
<evidence type="ECO:0000256" key="6">
    <source>
        <dbReference type="ARBA" id="ARBA00023163"/>
    </source>
</evidence>
<dbReference type="PANTHER" id="PTHR10593">
    <property type="entry name" value="SERINE/THREONINE-PROTEIN KINASE RIO"/>
    <property type="match status" value="1"/>
</dbReference>
<dbReference type="SUPFAM" id="SSF57667">
    <property type="entry name" value="beta-beta-alpha zinc fingers"/>
    <property type="match status" value="1"/>
</dbReference>
<dbReference type="InterPro" id="IPR055187">
    <property type="entry name" value="C2CH-3rd_BIRD-IDD"/>
</dbReference>
<evidence type="ECO:0000256" key="7">
    <source>
        <dbReference type="PROSITE-ProRule" id="PRU00042"/>
    </source>
</evidence>
<dbReference type="Pfam" id="PF22992">
    <property type="entry name" value="C2CH-4th_BIRD-IDD"/>
    <property type="match status" value="1"/>
</dbReference>
<name>A0A2U1PNH6_ARTAN</name>
<dbReference type="AlphaFoldDB" id="A0A2U1PNH6"/>
<keyword evidence="3 7" id="KW-0863">Zinc-finger</keyword>
<dbReference type="SMART" id="SM00355">
    <property type="entry name" value="ZnF_C2H2"/>
    <property type="match status" value="3"/>
</dbReference>
<dbReference type="Proteomes" id="UP000245207">
    <property type="component" value="Unassembled WGS sequence"/>
</dbReference>
<dbReference type="OrthoDB" id="8113227at2759"/>
<gene>
    <name evidence="10" type="ORF">CTI12_AA126640</name>
</gene>
<keyword evidence="1" id="KW-0479">Metal-binding</keyword>
<comment type="caution">
    <text evidence="10">The sequence shown here is derived from an EMBL/GenBank/DDBJ whole genome shotgun (WGS) entry which is preliminary data.</text>
</comment>
<evidence type="ECO:0000256" key="4">
    <source>
        <dbReference type="ARBA" id="ARBA00022833"/>
    </source>
</evidence>
<evidence type="ECO:0000256" key="8">
    <source>
        <dbReference type="SAM" id="MobiDB-lite"/>
    </source>
</evidence>
<feature type="region of interest" description="Disordered" evidence="8">
    <location>
        <begin position="1"/>
        <end position="38"/>
    </location>
</feature>
<dbReference type="InterPro" id="IPR013087">
    <property type="entry name" value="Znf_C2H2_type"/>
</dbReference>
<dbReference type="EMBL" id="PKPP01000927">
    <property type="protein sequence ID" value="PWA87305.1"/>
    <property type="molecule type" value="Genomic_DNA"/>
</dbReference>
<dbReference type="PROSITE" id="PS50157">
    <property type="entry name" value="ZINC_FINGER_C2H2_2"/>
    <property type="match status" value="2"/>
</dbReference>
<dbReference type="Pfam" id="PF22996">
    <property type="entry name" value="C2H2-2nd_BIRD-IDD"/>
    <property type="match status" value="1"/>
</dbReference>
<dbReference type="InterPro" id="IPR055185">
    <property type="entry name" value="C2CH-4th_BIRD-IDD"/>
</dbReference>
<dbReference type="STRING" id="35608.A0A2U1PNH6"/>
<evidence type="ECO:0000256" key="3">
    <source>
        <dbReference type="ARBA" id="ARBA00022771"/>
    </source>
</evidence>
<dbReference type="InterPro" id="IPR036236">
    <property type="entry name" value="Znf_C2H2_sf"/>
</dbReference>
<keyword evidence="4" id="KW-0862">Zinc</keyword>
<protein>
    <submittedName>
        <fullName evidence="10">Protein indeterminate-domain 5, chloroplastic</fullName>
    </submittedName>
</protein>
<organism evidence="10 11">
    <name type="scientific">Artemisia annua</name>
    <name type="common">Sweet wormwood</name>
    <dbReference type="NCBI Taxonomy" id="35608"/>
    <lineage>
        <taxon>Eukaryota</taxon>
        <taxon>Viridiplantae</taxon>
        <taxon>Streptophyta</taxon>
        <taxon>Embryophyta</taxon>
        <taxon>Tracheophyta</taxon>
        <taxon>Spermatophyta</taxon>
        <taxon>Magnoliopsida</taxon>
        <taxon>eudicotyledons</taxon>
        <taxon>Gunneridae</taxon>
        <taxon>Pentapetalae</taxon>
        <taxon>asterids</taxon>
        <taxon>campanulids</taxon>
        <taxon>Asterales</taxon>
        <taxon>Asteraceae</taxon>
        <taxon>Asteroideae</taxon>
        <taxon>Anthemideae</taxon>
        <taxon>Artemisiinae</taxon>
        <taxon>Artemisia</taxon>
    </lineage>
</organism>
<dbReference type="PANTHER" id="PTHR10593:SF214">
    <property type="entry name" value="PROTEIN INDETERMINATE-DOMAIN 5, CHLOROPLASTIC"/>
    <property type="match status" value="1"/>
</dbReference>
<dbReference type="GO" id="GO:0008270">
    <property type="term" value="F:zinc ion binding"/>
    <property type="evidence" value="ECO:0007669"/>
    <property type="project" value="UniProtKB-KW"/>
</dbReference>
<proteinExistence type="predicted"/>
<keyword evidence="6" id="KW-0804">Transcription</keyword>
<dbReference type="GO" id="GO:0003700">
    <property type="term" value="F:DNA-binding transcription factor activity"/>
    <property type="evidence" value="ECO:0007669"/>
    <property type="project" value="TreeGrafter"/>
</dbReference>
<keyword evidence="5" id="KW-0805">Transcription regulation</keyword>
<sequence length="490" mass="53759">MASRSRMLAFVKGDEEDQMHQEQPPVVPPNKRRNNDPDADDVEVIALSPTTLTAKNRFVCEVCFKGFPREQNLQLHKRGHNLPWQLKQKSLKDEVKRKVYLCPVPSCVHHDPSNALGDLTGIKKHYSRKHGEKKYKCKKCMKMYAVDSDLKAHLKTCSTKEYKCHCGTFFSRRDRFISHRAFCEALNQVKYSQTSSAMGSSSKSTINRNNPSLSVPVTHLGSQISSIQILTSNSPGITHGESWLNQISLNSLMNRPSIDINCYKPSQAFVTVPTQQENKHKNQGNVSTKFFTNLLTNTTTPCYKNNFSLTGNVKNYENGEGPSLFSSGGSVSDHPAPIYLSRSHTAVMPQRSATALLQKAGMIGSTSSNTSATNFSRGYASSSLSSPIGGTTFESAKIPVGSKSYDNMDELLNSFSSNGNGSSIFTQYAGATYEKVASYQDQSQNIGSKISLQQSRGVTVTRDFLGVGDAIVGDLSSDGPQSGPVGWSFL</sequence>
<dbReference type="InterPro" id="IPR031140">
    <property type="entry name" value="IDD1-16"/>
</dbReference>
<reference evidence="10 11" key="1">
    <citation type="journal article" date="2018" name="Mol. Plant">
        <title>The genome of Artemisia annua provides insight into the evolution of Asteraceae family and artemisinin biosynthesis.</title>
        <authorList>
            <person name="Shen Q."/>
            <person name="Zhang L."/>
            <person name="Liao Z."/>
            <person name="Wang S."/>
            <person name="Yan T."/>
            <person name="Shi P."/>
            <person name="Liu M."/>
            <person name="Fu X."/>
            <person name="Pan Q."/>
            <person name="Wang Y."/>
            <person name="Lv Z."/>
            <person name="Lu X."/>
            <person name="Zhang F."/>
            <person name="Jiang W."/>
            <person name="Ma Y."/>
            <person name="Chen M."/>
            <person name="Hao X."/>
            <person name="Li L."/>
            <person name="Tang Y."/>
            <person name="Lv G."/>
            <person name="Zhou Y."/>
            <person name="Sun X."/>
            <person name="Brodelius P.E."/>
            <person name="Rose J.K.C."/>
            <person name="Tang K."/>
        </authorList>
    </citation>
    <scope>NUCLEOTIDE SEQUENCE [LARGE SCALE GENOMIC DNA]</scope>
    <source>
        <strain evidence="11">cv. Huhao1</strain>
        <tissue evidence="10">Leaf</tissue>
    </source>
</reference>
<accession>A0A2U1PNH6</accession>
<dbReference type="InterPro" id="IPR055186">
    <property type="entry name" value="C2H2-2nd_BIRD-IDD"/>
</dbReference>
<dbReference type="Pfam" id="PF22995">
    <property type="entry name" value="C2CH-3rd_BIRD-IDD"/>
    <property type="match status" value="1"/>
</dbReference>
<dbReference type="Gene3D" id="3.30.160.60">
    <property type="entry name" value="Classic Zinc Finger"/>
    <property type="match status" value="1"/>
</dbReference>
<keyword evidence="11" id="KW-1185">Reference proteome</keyword>
<feature type="domain" description="C2H2-type" evidence="9">
    <location>
        <begin position="135"/>
        <end position="163"/>
    </location>
</feature>
<keyword evidence="2" id="KW-0677">Repeat</keyword>
<evidence type="ECO:0000313" key="10">
    <source>
        <dbReference type="EMBL" id="PWA87305.1"/>
    </source>
</evidence>
<evidence type="ECO:0000256" key="5">
    <source>
        <dbReference type="ARBA" id="ARBA00023015"/>
    </source>
</evidence>
<evidence type="ECO:0000256" key="2">
    <source>
        <dbReference type="ARBA" id="ARBA00022737"/>
    </source>
</evidence>
<dbReference type="PROSITE" id="PS00028">
    <property type="entry name" value="ZINC_FINGER_C2H2_1"/>
    <property type="match status" value="1"/>
</dbReference>
<evidence type="ECO:0000259" key="9">
    <source>
        <dbReference type="PROSITE" id="PS50157"/>
    </source>
</evidence>
<feature type="domain" description="C2H2-type" evidence="9">
    <location>
        <begin position="58"/>
        <end position="80"/>
    </location>
</feature>
<evidence type="ECO:0000256" key="1">
    <source>
        <dbReference type="ARBA" id="ARBA00022723"/>
    </source>
</evidence>
<dbReference type="GO" id="GO:0005634">
    <property type="term" value="C:nucleus"/>
    <property type="evidence" value="ECO:0007669"/>
    <property type="project" value="TreeGrafter"/>
</dbReference>